<proteinExistence type="predicted"/>
<sequence length="237" mass="25541">MSHDQSHPHSPGAHDHGAHDHGADEHGAHEHGAAPHSAREWDERYGSADRLWTALVNPSLVDEAGTLRPGTALDVGSGEGADARWLADQGWQVTAVDISRVAIDRAAQLDSPSDPDERHEIRWLHTDLTVDEVPGSFALISAHYFPIPQAHRAVAEKLVAAVTPGGTLLVVAHDESGIRAHGIDPGDYVQPADYAALLDDSWSIVTHETRPRARPAGSPASGQRHMLDVILRAQRKP</sequence>
<dbReference type="GO" id="GO:0032259">
    <property type="term" value="P:methylation"/>
    <property type="evidence" value="ECO:0007669"/>
    <property type="project" value="UniProtKB-KW"/>
</dbReference>
<dbReference type="InterPro" id="IPR029063">
    <property type="entry name" value="SAM-dependent_MTases_sf"/>
</dbReference>
<reference evidence="2" key="1">
    <citation type="journal article" date="2021" name="Nat. Microbiol.">
        <title>Cocultivation of an ultrasmall environmental parasitic bacterium with lytic ability against bacteria associated with wastewater foams.</title>
        <authorList>
            <person name="Batinovic S."/>
            <person name="Rose J.J.A."/>
            <person name="Ratcliffe J."/>
            <person name="Seviour R.J."/>
            <person name="Petrovski S."/>
        </authorList>
    </citation>
    <scope>NUCLEOTIDE SEQUENCE</scope>
    <source>
        <strain evidence="2">CON44</strain>
    </source>
</reference>
<dbReference type="GO" id="GO:0008168">
    <property type="term" value="F:methyltransferase activity"/>
    <property type="evidence" value="ECO:0007669"/>
    <property type="project" value="UniProtKB-KW"/>
</dbReference>
<dbReference type="CDD" id="cd02440">
    <property type="entry name" value="AdoMet_MTases"/>
    <property type="match status" value="1"/>
</dbReference>
<accession>A0A857KML3</accession>
<name>A0A857KML3_9ACTN</name>
<dbReference type="PANTHER" id="PTHR43861:SF3">
    <property type="entry name" value="PUTATIVE (AFU_ORTHOLOGUE AFUA_2G14390)-RELATED"/>
    <property type="match status" value="1"/>
</dbReference>
<keyword evidence="1" id="KW-0808">Transferase</keyword>
<dbReference type="SUPFAM" id="SSF53335">
    <property type="entry name" value="S-adenosyl-L-methionine-dependent methyltransferases"/>
    <property type="match status" value="1"/>
</dbReference>
<dbReference type="PANTHER" id="PTHR43861">
    <property type="entry name" value="TRANS-ACONITATE 2-METHYLTRANSFERASE-RELATED"/>
    <property type="match status" value="1"/>
</dbReference>
<protein>
    <submittedName>
        <fullName evidence="2">Methyltransferase domain-containing protein</fullName>
    </submittedName>
</protein>
<dbReference type="AlphaFoldDB" id="A0A857KML3"/>
<dbReference type="Gene3D" id="3.40.50.150">
    <property type="entry name" value="Vaccinia Virus protein VP39"/>
    <property type="match status" value="1"/>
</dbReference>
<evidence type="ECO:0000256" key="1">
    <source>
        <dbReference type="ARBA" id="ARBA00022679"/>
    </source>
</evidence>
<gene>
    <name evidence="2" type="ORF">GII30_17105</name>
</gene>
<evidence type="ECO:0000313" key="2">
    <source>
        <dbReference type="EMBL" id="QHN40633.1"/>
    </source>
</evidence>
<keyword evidence="2" id="KW-0489">Methyltransferase</keyword>
<dbReference type="Pfam" id="PF13649">
    <property type="entry name" value="Methyltransf_25"/>
    <property type="match status" value="1"/>
</dbReference>
<dbReference type="EMBL" id="CP045810">
    <property type="protein sequence ID" value="QHN40633.1"/>
    <property type="molecule type" value="Genomic_DNA"/>
</dbReference>
<dbReference type="InterPro" id="IPR041698">
    <property type="entry name" value="Methyltransf_25"/>
</dbReference>
<dbReference type="RefSeq" id="WP_083836992.1">
    <property type="nucleotide sequence ID" value="NZ_CP045804.1"/>
</dbReference>
<organism evidence="2">
    <name type="scientific">Gordonia amarae</name>
    <dbReference type="NCBI Taxonomy" id="36821"/>
    <lineage>
        <taxon>Bacteria</taxon>
        <taxon>Bacillati</taxon>
        <taxon>Actinomycetota</taxon>
        <taxon>Actinomycetes</taxon>
        <taxon>Mycobacteriales</taxon>
        <taxon>Gordoniaceae</taxon>
        <taxon>Gordonia</taxon>
    </lineage>
</organism>